<dbReference type="KEGG" id="ddh:Desde_3201"/>
<dbReference type="HOGENOM" id="CLU_1803001_0_0_9"/>
<dbReference type="STRING" id="756499.Desde_3201"/>
<reference evidence="2" key="1">
    <citation type="submission" date="2012-06" db="EMBL/GenBank/DDBJ databases">
        <title>Complete sequence of Desulfitobacterium dehalogenans ATCC 51507.</title>
        <authorList>
            <person name="Lucas S."/>
            <person name="Han J."/>
            <person name="Lapidus A."/>
            <person name="Cheng J.-F."/>
            <person name="Goodwin L."/>
            <person name="Pitluck S."/>
            <person name="Peters L."/>
            <person name="Ovchinnikova G."/>
            <person name="Teshima H."/>
            <person name="Detter J.C."/>
            <person name="Han C."/>
            <person name="Tapia R."/>
            <person name="Land M."/>
            <person name="Hauser L."/>
            <person name="Kyrpides N."/>
            <person name="Ivanova N."/>
            <person name="Pagani I."/>
            <person name="Kruse T."/>
            <person name="de Vos W.M."/>
            <person name="Smidt H."/>
            <person name="Woyke T."/>
        </authorList>
    </citation>
    <scope>NUCLEOTIDE SEQUENCE [LARGE SCALE GENOMIC DNA]</scope>
    <source>
        <strain evidence="2">ATCC 51507 / DSM 9161 / JW/IU-DC1</strain>
    </source>
</reference>
<keyword evidence="2" id="KW-1185">Reference proteome</keyword>
<organism evidence="1 2">
    <name type="scientific">Desulfitobacterium dehalogenans (strain ATCC 51507 / DSM 9161 / JW/IU-DC1)</name>
    <dbReference type="NCBI Taxonomy" id="756499"/>
    <lineage>
        <taxon>Bacteria</taxon>
        <taxon>Bacillati</taxon>
        <taxon>Bacillota</taxon>
        <taxon>Clostridia</taxon>
        <taxon>Eubacteriales</taxon>
        <taxon>Desulfitobacteriaceae</taxon>
        <taxon>Desulfitobacterium</taxon>
    </lineage>
</organism>
<dbReference type="AlphaFoldDB" id="I4AC07"/>
<proteinExistence type="predicted"/>
<accession>I4AC07</accession>
<evidence type="ECO:0000313" key="2">
    <source>
        <dbReference type="Proteomes" id="UP000006053"/>
    </source>
</evidence>
<dbReference type="Proteomes" id="UP000006053">
    <property type="component" value="Chromosome"/>
</dbReference>
<dbReference type="EMBL" id="CP003348">
    <property type="protein sequence ID" value="AFM01492.1"/>
    <property type="molecule type" value="Genomic_DNA"/>
</dbReference>
<gene>
    <name evidence="1" type="ordered locus">Desde_3201</name>
</gene>
<sequence>MSDILDLSSNNNEIDFKRIYDENYDDLRIGKTREIILQEKDSLKLSLEAHPMWTDHKGKGIHAVSINVYDENNRAGFKYSLPVEDYADPEFRWKEVRGNYDEIKSCFDNWDKALEEELMELSGKGTPQAQVHVEMNDEWDLEP</sequence>
<evidence type="ECO:0000313" key="1">
    <source>
        <dbReference type="EMBL" id="AFM01492.1"/>
    </source>
</evidence>
<reference evidence="1 2" key="2">
    <citation type="journal article" date="2015" name="J. Bacteriol.">
        <title>Genomic, proteomic, and biochemical analysis of the organohalide respiratory pathway in Desulfitobacterium dehalogenans.</title>
        <authorList>
            <person name="Kruse T."/>
            <person name="van de Pas B.A."/>
            <person name="Atteia A."/>
            <person name="Krab K."/>
            <person name="Hagen W.R."/>
            <person name="Goodwin L."/>
            <person name="Chain P."/>
            <person name="Boeren S."/>
            <person name="Maphosa F."/>
            <person name="Schraa G."/>
            <person name="de Vos W.M."/>
            <person name="van der Oost J."/>
            <person name="Smidt H."/>
            <person name="Stams A.J."/>
        </authorList>
    </citation>
    <scope>NUCLEOTIDE SEQUENCE [LARGE SCALE GENOMIC DNA]</scope>
    <source>
        <strain evidence="2">ATCC 51507 / DSM 9161 / JW/IU-DC1</strain>
    </source>
</reference>
<dbReference type="RefSeq" id="WP_014794972.1">
    <property type="nucleotide sequence ID" value="NC_018017.1"/>
</dbReference>
<name>I4AC07_DESDJ</name>
<protein>
    <submittedName>
        <fullName evidence="1">Uncharacterized protein</fullName>
    </submittedName>
</protein>